<evidence type="ECO:0000313" key="3">
    <source>
        <dbReference type="Proteomes" id="UP001596958"/>
    </source>
</evidence>
<dbReference type="RefSeq" id="WP_377100273.1">
    <property type="nucleotide sequence ID" value="NZ_JBHTHU010000006.1"/>
</dbReference>
<dbReference type="Proteomes" id="UP001596958">
    <property type="component" value="Unassembled WGS sequence"/>
</dbReference>
<comment type="caution">
    <text evidence="2">The sequence shown here is derived from an EMBL/GenBank/DDBJ whole genome shotgun (WGS) entry which is preliminary data.</text>
</comment>
<name>A0ABW2YW94_9SPHI</name>
<reference evidence="3" key="1">
    <citation type="journal article" date="2019" name="Int. J. Syst. Evol. Microbiol.">
        <title>The Global Catalogue of Microorganisms (GCM) 10K type strain sequencing project: providing services to taxonomists for standard genome sequencing and annotation.</title>
        <authorList>
            <consortium name="The Broad Institute Genomics Platform"/>
            <consortium name="The Broad Institute Genome Sequencing Center for Infectious Disease"/>
            <person name="Wu L."/>
            <person name="Ma J."/>
        </authorList>
    </citation>
    <scope>NUCLEOTIDE SEQUENCE [LARGE SCALE GENOMIC DNA]</scope>
    <source>
        <strain evidence="3">CCUG 63418</strain>
    </source>
</reference>
<evidence type="ECO:0000313" key="2">
    <source>
        <dbReference type="EMBL" id="MFD0750742.1"/>
    </source>
</evidence>
<accession>A0ABW2YW94</accession>
<evidence type="ECO:0000256" key="1">
    <source>
        <dbReference type="SAM" id="SignalP"/>
    </source>
</evidence>
<feature type="chain" id="PRO_5045418492" evidence="1">
    <location>
        <begin position="23"/>
        <end position="257"/>
    </location>
</feature>
<protein>
    <submittedName>
        <fullName evidence="2">Uncharacterized protein</fullName>
    </submittedName>
</protein>
<gene>
    <name evidence="2" type="ORF">ACFQZS_11345</name>
</gene>
<keyword evidence="1" id="KW-0732">Signal</keyword>
<sequence length="257" mass="28063">MKQFKTLSLSLIALLSSLASFSQNLPVIQPAGLQAPQGINIDGKPNEWGGNFQAFNRATSVFYTMANDDKNLYMVIKCEEQPTIAKILSGGITLALKSAANKEAQAVKIVYPLISYTDKYTISIPLREDADVEKMAITLNKELPKVAKQINVSGISEIKEPSVSIYNDWDIKAVSAVDTKRAYTIEWQVPLKYLRHLISADGSFDYNIIVNGVVNPPGTIVVGGGRIGGAPPKLNEAAAFDMFNPTDFKGSYTLMKK</sequence>
<dbReference type="EMBL" id="JBHTHU010000006">
    <property type="protein sequence ID" value="MFD0750742.1"/>
    <property type="molecule type" value="Genomic_DNA"/>
</dbReference>
<organism evidence="2 3">
    <name type="scientific">Mucilaginibacter calamicampi</name>
    <dbReference type="NCBI Taxonomy" id="1302352"/>
    <lineage>
        <taxon>Bacteria</taxon>
        <taxon>Pseudomonadati</taxon>
        <taxon>Bacteroidota</taxon>
        <taxon>Sphingobacteriia</taxon>
        <taxon>Sphingobacteriales</taxon>
        <taxon>Sphingobacteriaceae</taxon>
        <taxon>Mucilaginibacter</taxon>
    </lineage>
</organism>
<feature type="signal peptide" evidence="1">
    <location>
        <begin position="1"/>
        <end position="22"/>
    </location>
</feature>
<keyword evidence="3" id="KW-1185">Reference proteome</keyword>
<proteinExistence type="predicted"/>